<dbReference type="OrthoDB" id="72570at2"/>
<dbReference type="RefSeq" id="WP_146237310.1">
    <property type="nucleotide sequence ID" value="NZ_QJSX01000012.1"/>
</dbReference>
<organism evidence="1 2">
    <name type="scientific">Deinococcus yavapaiensis KR-236</name>
    <dbReference type="NCBI Taxonomy" id="694435"/>
    <lineage>
        <taxon>Bacteria</taxon>
        <taxon>Thermotogati</taxon>
        <taxon>Deinococcota</taxon>
        <taxon>Deinococci</taxon>
        <taxon>Deinococcales</taxon>
        <taxon>Deinococcaceae</taxon>
        <taxon>Deinococcus</taxon>
    </lineage>
</organism>
<proteinExistence type="predicted"/>
<comment type="caution">
    <text evidence="1">The sequence shown here is derived from an EMBL/GenBank/DDBJ whole genome shotgun (WGS) entry which is preliminary data.</text>
</comment>
<dbReference type="EMBL" id="QJSX01000012">
    <property type="protein sequence ID" value="PYE52757.1"/>
    <property type="molecule type" value="Genomic_DNA"/>
</dbReference>
<reference evidence="1 2" key="1">
    <citation type="submission" date="2018-06" db="EMBL/GenBank/DDBJ databases">
        <title>Genomic Encyclopedia of Type Strains, Phase IV (KMG-IV): sequencing the most valuable type-strain genomes for metagenomic binning, comparative biology and taxonomic classification.</title>
        <authorList>
            <person name="Goeker M."/>
        </authorList>
    </citation>
    <scope>NUCLEOTIDE SEQUENCE [LARGE SCALE GENOMIC DNA]</scope>
    <source>
        <strain evidence="1 2">DSM 18048</strain>
    </source>
</reference>
<evidence type="ECO:0000313" key="2">
    <source>
        <dbReference type="Proteomes" id="UP000248326"/>
    </source>
</evidence>
<name>A0A318S977_9DEIO</name>
<sequence length="63" mass="7483">MNLSQDETARLFVLRVWYEPNGSARIWRASVLLGERRRYFLSPLDLMVFLEEEVMTRHLSAPD</sequence>
<dbReference type="Proteomes" id="UP000248326">
    <property type="component" value="Unassembled WGS sequence"/>
</dbReference>
<protein>
    <submittedName>
        <fullName evidence="1">Uncharacterized protein</fullName>
    </submittedName>
</protein>
<dbReference type="AlphaFoldDB" id="A0A318S977"/>
<gene>
    <name evidence="1" type="ORF">DES52_11278</name>
</gene>
<evidence type="ECO:0000313" key="1">
    <source>
        <dbReference type="EMBL" id="PYE52757.1"/>
    </source>
</evidence>
<keyword evidence="2" id="KW-1185">Reference proteome</keyword>
<accession>A0A318S977</accession>